<feature type="domain" description="EamA" evidence="2">
    <location>
        <begin position="145"/>
        <end position="278"/>
    </location>
</feature>
<dbReference type="Proteomes" id="UP000748752">
    <property type="component" value="Unassembled WGS sequence"/>
</dbReference>
<keyword evidence="1" id="KW-1133">Transmembrane helix</keyword>
<feature type="domain" description="EamA" evidence="2">
    <location>
        <begin position="1"/>
        <end position="132"/>
    </location>
</feature>
<feature type="transmembrane region" description="Helical" evidence="1">
    <location>
        <begin position="23"/>
        <end position="43"/>
    </location>
</feature>
<feature type="transmembrane region" description="Helical" evidence="1">
    <location>
        <begin position="63"/>
        <end position="81"/>
    </location>
</feature>
<keyword evidence="1" id="KW-0812">Transmembrane</keyword>
<evidence type="ECO:0000259" key="2">
    <source>
        <dbReference type="Pfam" id="PF00892"/>
    </source>
</evidence>
<name>A0ABS1CKD6_9GAMM</name>
<protein>
    <recommendedName>
        <fullName evidence="2">EamA domain-containing protein</fullName>
    </recommendedName>
</protein>
<feature type="non-terminal residue" evidence="3">
    <location>
        <position position="291"/>
    </location>
</feature>
<dbReference type="InterPro" id="IPR037185">
    <property type="entry name" value="EmrE-like"/>
</dbReference>
<dbReference type="SUPFAM" id="SSF103481">
    <property type="entry name" value="Multidrug resistance efflux transporter EmrE"/>
    <property type="match status" value="2"/>
</dbReference>
<evidence type="ECO:0000313" key="3">
    <source>
        <dbReference type="EMBL" id="MBK1631811.1"/>
    </source>
</evidence>
<reference evidence="3 4" key="1">
    <citation type="journal article" date="2020" name="Microorganisms">
        <title>Osmotic Adaptation and Compatible Solute Biosynthesis of Phototrophic Bacteria as Revealed from Genome Analyses.</title>
        <authorList>
            <person name="Imhoff J.F."/>
            <person name="Rahn T."/>
            <person name="Kunzel S."/>
            <person name="Keller A."/>
            <person name="Neulinger S.C."/>
        </authorList>
    </citation>
    <scope>NUCLEOTIDE SEQUENCE [LARGE SCALE GENOMIC DNA]</scope>
    <source>
        <strain evidence="3 4">DSM 6210</strain>
    </source>
</reference>
<gene>
    <name evidence="3" type="ORF">CKO31_13915</name>
</gene>
<keyword evidence="4" id="KW-1185">Reference proteome</keyword>
<feature type="transmembrane region" description="Helical" evidence="1">
    <location>
        <begin position="239"/>
        <end position="258"/>
    </location>
</feature>
<feature type="transmembrane region" description="Helical" evidence="1">
    <location>
        <begin position="264"/>
        <end position="283"/>
    </location>
</feature>
<evidence type="ECO:0000256" key="1">
    <source>
        <dbReference type="SAM" id="Phobius"/>
    </source>
</evidence>
<dbReference type="PANTHER" id="PTHR22911:SF137">
    <property type="entry name" value="SOLUTE CARRIER FAMILY 35 MEMBER G2-RELATED"/>
    <property type="match status" value="1"/>
</dbReference>
<dbReference type="InterPro" id="IPR000620">
    <property type="entry name" value="EamA_dom"/>
</dbReference>
<accession>A0ABS1CKD6</accession>
<dbReference type="PANTHER" id="PTHR22911">
    <property type="entry name" value="ACYL-MALONYL CONDENSING ENZYME-RELATED"/>
    <property type="match status" value="1"/>
</dbReference>
<organism evidence="3 4">
    <name type="scientific">Thiohalocapsa halophila</name>
    <dbReference type="NCBI Taxonomy" id="69359"/>
    <lineage>
        <taxon>Bacteria</taxon>
        <taxon>Pseudomonadati</taxon>
        <taxon>Pseudomonadota</taxon>
        <taxon>Gammaproteobacteria</taxon>
        <taxon>Chromatiales</taxon>
        <taxon>Chromatiaceae</taxon>
        <taxon>Thiohalocapsa</taxon>
    </lineage>
</organism>
<sequence length="291" mass="30952">MLVVLLWGTAATAFEIALRWATPYQLLLWSVVVSTLVLGALLLRRGGVGQLRALPRAALLRGLALGALNPFLYYLVLFAAYDRLPGQIAMALNYAWPLVLAVLAVPVLRQPLTRAQAVAIAVSFLGAVVIVTGGQLGFSGGLDTAGILLALGSTVIWALFWLWSARDGADPVVKLFLGFVSGLVLALAAAPWLGGAGWAGLLPPAAAWPALVYVGLFEMGLTFVLWLTALQRARNAARLGHLVYLAPFLSLMVLHLVLGEPLLPATFIGLALIIGSLLWRAWIEGRRPAPT</sequence>
<comment type="caution">
    <text evidence="3">The sequence shown here is derived from an EMBL/GenBank/DDBJ whole genome shotgun (WGS) entry which is preliminary data.</text>
</comment>
<evidence type="ECO:0000313" key="4">
    <source>
        <dbReference type="Proteomes" id="UP000748752"/>
    </source>
</evidence>
<feature type="transmembrane region" description="Helical" evidence="1">
    <location>
        <begin position="144"/>
        <end position="163"/>
    </location>
</feature>
<dbReference type="EMBL" id="NRRV01000032">
    <property type="protein sequence ID" value="MBK1631811.1"/>
    <property type="molecule type" value="Genomic_DNA"/>
</dbReference>
<proteinExistence type="predicted"/>
<keyword evidence="1" id="KW-0472">Membrane</keyword>
<dbReference type="Pfam" id="PF00892">
    <property type="entry name" value="EamA"/>
    <property type="match status" value="2"/>
</dbReference>
<feature type="transmembrane region" description="Helical" evidence="1">
    <location>
        <begin position="175"/>
        <end position="194"/>
    </location>
</feature>
<feature type="transmembrane region" description="Helical" evidence="1">
    <location>
        <begin position="206"/>
        <end position="227"/>
    </location>
</feature>
<feature type="transmembrane region" description="Helical" evidence="1">
    <location>
        <begin position="117"/>
        <end position="138"/>
    </location>
</feature>
<feature type="transmembrane region" description="Helical" evidence="1">
    <location>
        <begin position="87"/>
        <end position="105"/>
    </location>
</feature>